<organism evidence="4 5">
    <name type="scientific">Leucocoprinus birnbaumii</name>
    <dbReference type="NCBI Taxonomy" id="56174"/>
    <lineage>
        <taxon>Eukaryota</taxon>
        <taxon>Fungi</taxon>
        <taxon>Dikarya</taxon>
        <taxon>Basidiomycota</taxon>
        <taxon>Agaricomycotina</taxon>
        <taxon>Agaricomycetes</taxon>
        <taxon>Agaricomycetidae</taxon>
        <taxon>Agaricales</taxon>
        <taxon>Agaricineae</taxon>
        <taxon>Agaricaceae</taxon>
        <taxon>Leucocoprinus</taxon>
    </lineage>
</organism>
<evidence type="ECO:0000256" key="2">
    <source>
        <dbReference type="SAM" id="Phobius"/>
    </source>
</evidence>
<comment type="caution">
    <text evidence="4">The sequence shown here is derived from an EMBL/GenBank/DDBJ whole genome shotgun (WGS) entry which is preliminary data.</text>
</comment>
<feature type="region of interest" description="Disordered" evidence="1">
    <location>
        <begin position="972"/>
        <end position="1012"/>
    </location>
</feature>
<feature type="transmembrane region" description="Helical" evidence="2">
    <location>
        <begin position="94"/>
        <end position="116"/>
    </location>
</feature>
<feature type="region of interest" description="Disordered" evidence="1">
    <location>
        <begin position="1042"/>
        <end position="1065"/>
    </location>
</feature>
<feature type="transmembrane region" description="Helical" evidence="2">
    <location>
        <begin position="322"/>
        <end position="347"/>
    </location>
</feature>
<feature type="domain" description="DUF6535" evidence="3">
    <location>
        <begin position="435"/>
        <end position="610"/>
    </location>
</feature>
<reference evidence="4" key="1">
    <citation type="submission" date="2022-07" db="EMBL/GenBank/DDBJ databases">
        <title>Genome Sequence of Leucocoprinus birnbaumii.</title>
        <authorList>
            <person name="Buettner E."/>
        </authorList>
    </citation>
    <scope>NUCLEOTIDE SEQUENCE</scope>
    <source>
        <strain evidence="4">VT141</strain>
    </source>
</reference>
<feature type="transmembrane region" description="Helical" evidence="2">
    <location>
        <begin position="39"/>
        <end position="61"/>
    </location>
</feature>
<name>A0AAD5VPJ9_9AGAR</name>
<evidence type="ECO:0000259" key="3">
    <source>
        <dbReference type="Pfam" id="PF20153"/>
    </source>
</evidence>
<feature type="transmembrane region" description="Helical" evidence="2">
    <location>
        <begin position="289"/>
        <end position="310"/>
    </location>
</feature>
<sequence>MLVPISLFLADIVFSLTRLVDQARMCMNVGLDLHTFGRVTVYAFLGIPPAMTILTTFLMVLRIVMVTMVKSHSSIANHYTGVISLLIESYAIDAVWSLGTILSLVIPGFTVFSLFIQSAMNMKDKPSPALKRMALYLTISSEKRAQIILLDSLNLLGFTFCAITYGVALVLYCICTHSLRQRLRKSPQHRITIVTLSYTTFAIVCATALLGLLQYIIQTVYVFNRDFPLGPALYEGLVLSTQPPFVLLLVLLLSMDWLTMGVQVLSNTMAPLDSLEMLPIFCLYHRRPWLANLGIHRLAISSGVGLVAIVDQARTIDRGYNYSFFPTIAAFGIPPIMTIIVTTLMVYRIASIRKRYINLMGPSDLAQQYTSVISMLIESYAIDALWSLGTLVTYPFQSSPAIAIFLQSSINMKENWTCEDEPYRYPIDESPKDPWERCFNAVDKSDDELCKDLKDEITYLLVVASLFLAIVTSFTVESFSWLREDQAQDATFLLGQLVTMMNDSTTVGSAQQLPQSTPAHHEVVVNQLWFLSMTLSLCAVVVGTLCLQWLSAFHRPDVRHVPHDDALALRQLRYEGLIGWGVPRVPTILLLTVQGALVLFAIGLLYLLWSVNKHVALPVAIVSGVSVLLLLLTSFMPLLQSVLGWLFPQSLVVSQCPYKSPISWVIHRTGVLLAVMLTFPVICLPRFTKLSEWHKDQASLLTDYLWQRFDELWRKYREDYGPQSSKLRTSQSSITDKSEKYSHYLVRGLASAMETLVFQPSAVSIIHTCLQEFHGTRAEVETFESLFSKDFTKAEEDLLQAAQNEDVDKIRIGCLRRDFLNAQALQHFVDHNKNLHRILLSHRVELYIRIKNSARSLTAPVKRGQLSDPERKKKQDEFVGASVECPVKTLQDAQYLVPELRTQLLRCAEHLIGTNQFTTRDAYGAALILKASQDEKDGLIAQDENGEPSMEHRWKRVLVKLDERLSDPSSLDELRANPIVESTSREHASNSTAAPDTNSNVPERQKVNSSTSLEALHEKIKQMLEEAYPGGVNSLDSLETFRGSKPRRHKSVKVWSEKPIPDSLV</sequence>
<feature type="transmembrane region" description="Helical" evidence="2">
    <location>
        <begin position="588"/>
        <end position="609"/>
    </location>
</feature>
<keyword evidence="2" id="KW-0472">Membrane</keyword>
<keyword evidence="2" id="KW-0812">Transmembrane</keyword>
<feature type="transmembrane region" description="Helical" evidence="2">
    <location>
        <begin position="155"/>
        <end position="175"/>
    </location>
</feature>
<dbReference type="InterPro" id="IPR045338">
    <property type="entry name" value="DUF6535"/>
</dbReference>
<gene>
    <name evidence="4" type="ORF">NP233_g8555</name>
</gene>
<keyword evidence="2" id="KW-1133">Transmembrane helix</keyword>
<dbReference type="EMBL" id="JANIEX010000700">
    <property type="protein sequence ID" value="KAJ3564041.1"/>
    <property type="molecule type" value="Genomic_DNA"/>
</dbReference>
<dbReference type="Pfam" id="PF20153">
    <property type="entry name" value="DUF6535"/>
    <property type="match status" value="1"/>
</dbReference>
<evidence type="ECO:0000313" key="4">
    <source>
        <dbReference type="EMBL" id="KAJ3564041.1"/>
    </source>
</evidence>
<feature type="transmembrane region" description="Helical" evidence="2">
    <location>
        <begin position="615"/>
        <end position="648"/>
    </location>
</feature>
<evidence type="ECO:0000313" key="5">
    <source>
        <dbReference type="Proteomes" id="UP001213000"/>
    </source>
</evidence>
<feature type="transmembrane region" description="Helical" evidence="2">
    <location>
        <begin position="457"/>
        <end position="476"/>
    </location>
</feature>
<keyword evidence="5" id="KW-1185">Reference proteome</keyword>
<protein>
    <recommendedName>
        <fullName evidence="3">DUF6535 domain-containing protein</fullName>
    </recommendedName>
</protein>
<accession>A0AAD5VPJ9</accession>
<feature type="transmembrane region" description="Helical" evidence="2">
    <location>
        <begin position="528"/>
        <end position="550"/>
    </location>
</feature>
<feature type="transmembrane region" description="Helical" evidence="2">
    <location>
        <begin position="196"/>
        <end position="217"/>
    </location>
</feature>
<feature type="compositionally biased region" description="Basic and acidic residues" evidence="1">
    <location>
        <begin position="1055"/>
        <end position="1065"/>
    </location>
</feature>
<dbReference type="AlphaFoldDB" id="A0AAD5VPJ9"/>
<dbReference type="Proteomes" id="UP001213000">
    <property type="component" value="Unassembled WGS sequence"/>
</dbReference>
<evidence type="ECO:0000256" key="1">
    <source>
        <dbReference type="SAM" id="MobiDB-lite"/>
    </source>
</evidence>
<feature type="compositionally biased region" description="Polar residues" evidence="1">
    <location>
        <begin position="989"/>
        <end position="1012"/>
    </location>
</feature>
<proteinExistence type="predicted"/>